<name>A0AAN4ZPP3_9BILA</name>
<accession>A0AAN4ZPP3</accession>
<feature type="region of interest" description="Disordered" evidence="1">
    <location>
        <begin position="44"/>
        <end position="64"/>
    </location>
</feature>
<feature type="non-terminal residue" evidence="2">
    <location>
        <position position="1"/>
    </location>
</feature>
<feature type="compositionally biased region" description="Basic and acidic residues" evidence="1">
    <location>
        <begin position="91"/>
        <end position="100"/>
    </location>
</feature>
<reference evidence="3" key="1">
    <citation type="submission" date="2022-10" db="EMBL/GenBank/DDBJ databases">
        <title>Genome assembly of Pristionchus species.</title>
        <authorList>
            <person name="Yoshida K."/>
            <person name="Sommer R.J."/>
        </authorList>
    </citation>
    <scope>NUCLEOTIDE SEQUENCE [LARGE SCALE GENOMIC DNA]</scope>
    <source>
        <strain evidence="3">RS5460</strain>
    </source>
</reference>
<dbReference type="EMBL" id="BTRK01000003">
    <property type="protein sequence ID" value="GMR40890.1"/>
    <property type="molecule type" value="Genomic_DNA"/>
</dbReference>
<feature type="compositionally biased region" description="Polar residues" evidence="1">
    <location>
        <begin position="130"/>
        <end position="146"/>
    </location>
</feature>
<protein>
    <submittedName>
        <fullName evidence="2">Uncharacterized protein</fullName>
    </submittedName>
</protein>
<comment type="caution">
    <text evidence="2">The sequence shown here is derived from an EMBL/GenBank/DDBJ whole genome shotgun (WGS) entry which is preliminary data.</text>
</comment>
<feature type="compositionally biased region" description="Basic residues" evidence="1">
    <location>
        <begin position="112"/>
        <end position="129"/>
    </location>
</feature>
<organism evidence="2 3">
    <name type="scientific">Pristionchus mayeri</name>
    <dbReference type="NCBI Taxonomy" id="1317129"/>
    <lineage>
        <taxon>Eukaryota</taxon>
        <taxon>Metazoa</taxon>
        <taxon>Ecdysozoa</taxon>
        <taxon>Nematoda</taxon>
        <taxon>Chromadorea</taxon>
        <taxon>Rhabditida</taxon>
        <taxon>Rhabditina</taxon>
        <taxon>Diplogasteromorpha</taxon>
        <taxon>Diplogasteroidea</taxon>
        <taxon>Neodiplogasteridae</taxon>
        <taxon>Pristionchus</taxon>
    </lineage>
</organism>
<evidence type="ECO:0000256" key="1">
    <source>
        <dbReference type="SAM" id="MobiDB-lite"/>
    </source>
</evidence>
<evidence type="ECO:0000313" key="3">
    <source>
        <dbReference type="Proteomes" id="UP001328107"/>
    </source>
</evidence>
<dbReference type="AlphaFoldDB" id="A0AAN4ZPP3"/>
<dbReference type="Proteomes" id="UP001328107">
    <property type="component" value="Unassembled WGS sequence"/>
</dbReference>
<proteinExistence type="predicted"/>
<evidence type="ECO:0000313" key="2">
    <source>
        <dbReference type="EMBL" id="GMR40890.1"/>
    </source>
</evidence>
<sequence>GAKSSRELACVHDRQLKFESKIFSLESKRRILLNEEIRFKFKTITHRNAHSMRKQNSKTHESSQLQLYQLLSRLSARFASLPHPAEEDDGGTDHQHHSHSDEDDPDGDSYQRKPHQSITKRNKRQRKTSSTRTQIALTGQPHSIAE</sequence>
<gene>
    <name evidence="2" type="ORF">PMAYCL1PPCAC_11085</name>
</gene>
<keyword evidence="3" id="KW-1185">Reference proteome</keyword>
<feature type="region of interest" description="Disordered" evidence="1">
    <location>
        <begin position="78"/>
        <end position="146"/>
    </location>
</feature>
<feature type="compositionally biased region" description="Basic residues" evidence="1">
    <location>
        <begin position="44"/>
        <end position="57"/>
    </location>
</feature>